<dbReference type="Gene3D" id="3.60.21.10">
    <property type="match status" value="1"/>
</dbReference>
<evidence type="ECO:0000313" key="3">
    <source>
        <dbReference type="Proteomes" id="UP000199820"/>
    </source>
</evidence>
<feature type="domain" description="Calcineurin-like phosphoesterase" evidence="1">
    <location>
        <begin position="55"/>
        <end position="232"/>
    </location>
</feature>
<sequence>MKILGKNLKQILPGLAAAGAAAGAAFYARSEYEKNHFVTGTYVIRSEKIREKDRKFIFLTDLHEKRFGIDNAPLVRAIRREAPDGILVGGDMVVCRRSDGGKPVCEATISLLRRLAEDFPVWYSYGNHEDRIGETEPFFARLRESGVRILDDESEKIGSDLRITGCRVDEKYYRHVLTMPEIAAGTIERHVGSCGSWDGEERFELLMLHSPLFLKAAAAWGADLVLSGHFHGGTVRIPAIGGLMTPQYQFFCPYCAGGFEEGKTRMIVGRGLGTHSVNIRINDMPELLVLKLVRG</sequence>
<dbReference type="InterPro" id="IPR004843">
    <property type="entry name" value="Calcineurin-like_PHP"/>
</dbReference>
<dbReference type="InterPro" id="IPR029052">
    <property type="entry name" value="Metallo-depent_PP-like"/>
</dbReference>
<dbReference type="STRING" id="1526.SAMN02910262_00822"/>
<proteinExistence type="predicted"/>
<dbReference type="Pfam" id="PF00149">
    <property type="entry name" value="Metallophos"/>
    <property type="match status" value="1"/>
</dbReference>
<organism evidence="2 3">
    <name type="scientific">[Clostridium] aminophilum</name>
    <dbReference type="NCBI Taxonomy" id="1526"/>
    <lineage>
        <taxon>Bacteria</taxon>
        <taxon>Bacillati</taxon>
        <taxon>Bacillota</taxon>
        <taxon>Clostridia</taxon>
        <taxon>Lachnospirales</taxon>
        <taxon>Lachnospiraceae</taxon>
    </lineage>
</organism>
<evidence type="ECO:0000313" key="2">
    <source>
        <dbReference type="EMBL" id="SET11706.1"/>
    </source>
</evidence>
<dbReference type="RefSeq" id="WP_242870277.1">
    <property type="nucleotide sequence ID" value="NZ_FOIL01000005.1"/>
</dbReference>
<dbReference type="EMBL" id="FOIL01000005">
    <property type="protein sequence ID" value="SET11706.1"/>
    <property type="molecule type" value="Genomic_DNA"/>
</dbReference>
<evidence type="ECO:0000259" key="1">
    <source>
        <dbReference type="Pfam" id="PF00149"/>
    </source>
</evidence>
<dbReference type="GO" id="GO:0016787">
    <property type="term" value="F:hydrolase activity"/>
    <property type="evidence" value="ECO:0007669"/>
    <property type="project" value="InterPro"/>
</dbReference>
<accession>A0A1I0BXF6</accession>
<protein>
    <recommendedName>
        <fullName evidence="1">Calcineurin-like phosphoesterase domain-containing protein</fullName>
    </recommendedName>
</protein>
<name>A0A1I0BXF6_9FIRM</name>
<dbReference type="Proteomes" id="UP000199820">
    <property type="component" value="Unassembled WGS sequence"/>
</dbReference>
<dbReference type="AlphaFoldDB" id="A0A1I0BXF6"/>
<dbReference type="PANTHER" id="PTHR31302">
    <property type="entry name" value="TRANSMEMBRANE PROTEIN WITH METALLOPHOSPHOESTERASE DOMAIN-RELATED"/>
    <property type="match status" value="1"/>
</dbReference>
<gene>
    <name evidence="2" type="ORF">SAMN04487771_100572</name>
</gene>
<dbReference type="PANTHER" id="PTHR31302:SF0">
    <property type="entry name" value="TRANSMEMBRANE PROTEIN WITH METALLOPHOSPHOESTERASE DOMAIN"/>
    <property type="match status" value="1"/>
</dbReference>
<dbReference type="SUPFAM" id="SSF56300">
    <property type="entry name" value="Metallo-dependent phosphatases"/>
    <property type="match status" value="1"/>
</dbReference>
<dbReference type="InterPro" id="IPR051158">
    <property type="entry name" value="Metallophosphoesterase_sf"/>
</dbReference>
<dbReference type="eggNOG" id="COG1408">
    <property type="taxonomic scope" value="Bacteria"/>
</dbReference>
<reference evidence="2 3" key="1">
    <citation type="submission" date="2016-10" db="EMBL/GenBank/DDBJ databases">
        <authorList>
            <person name="de Groot N.N."/>
        </authorList>
    </citation>
    <scope>NUCLEOTIDE SEQUENCE [LARGE SCALE GENOMIC DNA]</scope>
    <source>
        <strain evidence="2 3">KH1P1</strain>
    </source>
</reference>
<keyword evidence="3" id="KW-1185">Reference proteome</keyword>